<dbReference type="InterPro" id="IPR036508">
    <property type="entry name" value="Chitin-bd_dom_sf"/>
</dbReference>
<evidence type="ECO:0000256" key="10">
    <source>
        <dbReference type="ARBA" id="ARBA00023295"/>
    </source>
</evidence>
<dbReference type="Pfam" id="PF00704">
    <property type="entry name" value="Glyco_hydro_18"/>
    <property type="match status" value="1"/>
</dbReference>
<comment type="catalytic activity">
    <reaction evidence="1">
        <text>Random endo-hydrolysis of N-acetyl-beta-D-glucosaminide (1-&gt;4)-beta-linkages in chitin and chitodextrins.</text>
        <dbReference type="EC" id="3.2.1.14"/>
    </reaction>
</comment>
<dbReference type="PROSITE" id="PS50940">
    <property type="entry name" value="CHIT_BIND_II"/>
    <property type="match status" value="1"/>
</dbReference>
<feature type="chain" id="PRO_5026816043" description="chitinase" evidence="14">
    <location>
        <begin position="22"/>
        <end position="495"/>
    </location>
</feature>
<evidence type="ECO:0000256" key="7">
    <source>
        <dbReference type="ARBA" id="ARBA00023024"/>
    </source>
</evidence>
<dbReference type="SUPFAM" id="SSF51445">
    <property type="entry name" value="(Trans)glycosidases"/>
    <property type="match status" value="1"/>
</dbReference>
<dbReference type="GO" id="GO:0006032">
    <property type="term" value="P:chitin catabolic process"/>
    <property type="evidence" value="ECO:0007669"/>
    <property type="project" value="UniProtKB-KW"/>
</dbReference>
<dbReference type="GO" id="GO:0008061">
    <property type="term" value="F:chitin binding"/>
    <property type="evidence" value="ECO:0007669"/>
    <property type="project" value="UniProtKB-KW"/>
</dbReference>
<evidence type="ECO:0000256" key="5">
    <source>
        <dbReference type="ARBA" id="ARBA00022729"/>
    </source>
</evidence>
<keyword evidence="11" id="KW-0624">Polysaccharide degradation</keyword>
<proteinExistence type="inferred from homology"/>
<feature type="domain" description="Chitin-binding type-2" evidence="15">
    <location>
        <begin position="433"/>
        <end position="492"/>
    </location>
</feature>
<evidence type="ECO:0000256" key="9">
    <source>
        <dbReference type="ARBA" id="ARBA00023277"/>
    </source>
</evidence>
<feature type="region of interest" description="Disordered" evidence="13">
    <location>
        <begin position="399"/>
        <end position="433"/>
    </location>
</feature>
<dbReference type="EMBL" id="GIIL01007101">
    <property type="protein sequence ID" value="NOV50827.1"/>
    <property type="molecule type" value="Transcribed_RNA"/>
</dbReference>
<dbReference type="Gene3D" id="3.10.50.10">
    <property type="match status" value="1"/>
</dbReference>
<evidence type="ECO:0000256" key="1">
    <source>
        <dbReference type="ARBA" id="ARBA00000822"/>
    </source>
</evidence>
<keyword evidence="8" id="KW-1015">Disulfide bond</keyword>
<name>A0A6M2E1T1_XENCH</name>
<dbReference type="InterPro" id="IPR017853">
    <property type="entry name" value="GH"/>
</dbReference>
<evidence type="ECO:0000256" key="3">
    <source>
        <dbReference type="ARBA" id="ARBA00012729"/>
    </source>
</evidence>
<evidence type="ECO:0000256" key="11">
    <source>
        <dbReference type="ARBA" id="ARBA00023326"/>
    </source>
</evidence>
<dbReference type="InterPro" id="IPR002557">
    <property type="entry name" value="Chitin-bd_dom"/>
</dbReference>
<dbReference type="PANTHER" id="PTHR11177">
    <property type="entry name" value="CHITINASE"/>
    <property type="match status" value="1"/>
</dbReference>
<dbReference type="SUPFAM" id="SSF57625">
    <property type="entry name" value="Invertebrate chitin-binding proteins"/>
    <property type="match status" value="1"/>
</dbReference>
<keyword evidence="10 12" id="KW-0326">Glycosidase</keyword>
<dbReference type="GO" id="GO:0000272">
    <property type="term" value="P:polysaccharide catabolic process"/>
    <property type="evidence" value="ECO:0007669"/>
    <property type="project" value="UniProtKB-KW"/>
</dbReference>
<dbReference type="PANTHER" id="PTHR11177:SF360">
    <property type="entry name" value="CHITINASE 4-RELATED"/>
    <property type="match status" value="1"/>
</dbReference>
<evidence type="ECO:0000259" key="16">
    <source>
        <dbReference type="PROSITE" id="PS51910"/>
    </source>
</evidence>
<evidence type="ECO:0000256" key="6">
    <source>
        <dbReference type="ARBA" id="ARBA00022801"/>
    </source>
</evidence>
<evidence type="ECO:0000256" key="13">
    <source>
        <dbReference type="SAM" id="MobiDB-lite"/>
    </source>
</evidence>
<comment type="similarity">
    <text evidence="2">Belongs to the glycosyl hydrolase 18 family. Chitinase class II subfamily.</text>
</comment>
<evidence type="ECO:0000259" key="15">
    <source>
        <dbReference type="PROSITE" id="PS50940"/>
    </source>
</evidence>
<dbReference type="CDD" id="cd02872">
    <property type="entry name" value="GH18_chitolectin_chitotriosidase"/>
    <property type="match status" value="1"/>
</dbReference>
<evidence type="ECO:0000256" key="2">
    <source>
        <dbReference type="ARBA" id="ARBA00009121"/>
    </source>
</evidence>
<feature type="signal peptide" evidence="14">
    <location>
        <begin position="1"/>
        <end position="21"/>
    </location>
</feature>
<organism evidence="17">
    <name type="scientific">Xenopsylla cheopis</name>
    <name type="common">Oriental rat flea</name>
    <name type="synonym">Pulex cheopis</name>
    <dbReference type="NCBI Taxonomy" id="163159"/>
    <lineage>
        <taxon>Eukaryota</taxon>
        <taxon>Metazoa</taxon>
        <taxon>Ecdysozoa</taxon>
        <taxon>Arthropoda</taxon>
        <taxon>Hexapoda</taxon>
        <taxon>Insecta</taxon>
        <taxon>Pterygota</taxon>
        <taxon>Neoptera</taxon>
        <taxon>Endopterygota</taxon>
        <taxon>Siphonaptera</taxon>
        <taxon>Pulicidae</taxon>
        <taxon>Xenopsyllinae</taxon>
        <taxon>Xenopsylla</taxon>
    </lineage>
</organism>
<keyword evidence="6 12" id="KW-0378">Hydrolase</keyword>
<dbReference type="SMART" id="SM00494">
    <property type="entry name" value="ChtBD2"/>
    <property type="match status" value="1"/>
</dbReference>
<evidence type="ECO:0000256" key="4">
    <source>
        <dbReference type="ARBA" id="ARBA00022669"/>
    </source>
</evidence>
<dbReference type="SMART" id="SM00636">
    <property type="entry name" value="Glyco_18"/>
    <property type="match status" value="1"/>
</dbReference>
<keyword evidence="4" id="KW-0147">Chitin-binding</keyword>
<dbReference type="EC" id="3.2.1.14" evidence="3"/>
<dbReference type="InterPro" id="IPR001579">
    <property type="entry name" value="Glyco_hydro_18_chit_AS"/>
</dbReference>
<feature type="domain" description="GH18" evidence="16">
    <location>
        <begin position="24"/>
        <end position="395"/>
    </location>
</feature>
<protein>
    <recommendedName>
        <fullName evidence="3">chitinase</fullName>
        <ecNumber evidence="3">3.2.1.14</ecNumber>
    </recommendedName>
</protein>
<dbReference type="InterPro" id="IPR011583">
    <property type="entry name" value="Chitinase_II/V-like_cat"/>
</dbReference>
<feature type="compositionally biased region" description="Low complexity" evidence="13">
    <location>
        <begin position="399"/>
        <end position="418"/>
    </location>
</feature>
<evidence type="ECO:0000256" key="8">
    <source>
        <dbReference type="ARBA" id="ARBA00023157"/>
    </source>
</evidence>
<dbReference type="Gene3D" id="2.170.140.10">
    <property type="entry name" value="Chitin binding domain"/>
    <property type="match status" value="1"/>
</dbReference>
<dbReference type="Gene3D" id="3.20.20.80">
    <property type="entry name" value="Glycosidases"/>
    <property type="match status" value="1"/>
</dbReference>
<accession>A0A6M2E1T1</accession>
<dbReference type="InterPro" id="IPR029070">
    <property type="entry name" value="Chitinase_insertion_sf"/>
</dbReference>
<dbReference type="GO" id="GO:0008843">
    <property type="term" value="F:endochitinase activity"/>
    <property type="evidence" value="ECO:0007669"/>
    <property type="project" value="UniProtKB-EC"/>
</dbReference>
<keyword evidence="5 14" id="KW-0732">Signal</keyword>
<dbReference type="InterPro" id="IPR050314">
    <property type="entry name" value="Glycosyl_Hydrlase_18"/>
</dbReference>
<dbReference type="GO" id="GO:0005576">
    <property type="term" value="C:extracellular region"/>
    <property type="evidence" value="ECO:0007669"/>
    <property type="project" value="InterPro"/>
</dbReference>
<sequence length="495" mass="55550">MSKLSLFVLAVILHCSLFVAAKDYKIVCYYGTWATYRHSNGKFNVENIDPNICTHYMYTFVGLSESSEIKLLDPYLDLADDYGRDNIGKFIKLRELNKDLKLIIAIGGWNEGSTKYSKMANDPQLRAKFVKSAVDFVLKYKFDGLDMDWEYPAQREGIESDKEAYTQLLKELRTEFDKHGLLLSAAVASAEFSASMSYDIPQIQKYLDFINVMTYDLHGPWENVIGLNAPMRALSTDDPEDPDELTVEAAITYWLKSGADPNKIVLGIPLYGHTFQLANPNNITIGSTAYGAGQGGPYTGQAGFMGYNEFCEIQMGHDKWTEYWHEEQLTPYAVKGSQWFGYDDLRSIAIKTQYAIDQRLGGAMVWSIETDDFLGLCHGETYPLLKQINRVLRGEHVTFPPHTTSTTTADPSFTNPTSSPSPPTPSTTEGTPSLQCTAEGFYPNPIDCTTFYECIPLGEGHFKIHKHYCPPGLHYDVANKICNWPDIAGCEIEGQ</sequence>
<dbReference type="PROSITE" id="PS51910">
    <property type="entry name" value="GH18_2"/>
    <property type="match status" value="1"/>
</dbReference>
<evidence type="ECO:0000313" key="17">
    <source>
        <dbReference type="EMBL" id="NOV50827.1"/>
    </source>
</evidence>
<reference evidence="17" key="1">
    <citation type="submission" date="2020-03" db="EMBL/GenBank/DDBJ databases">
        <title>Transcriptomic Profiling of the Digestive Tract of the Rat Flea, Xenopsylla cheopis, Following Blood Feeding and Infection with Yersinia pestis.</title>
        <authorList>
            <person name="Bland D.M."/>
            <person name="Martens C.A."/>
            <person name="Virtaneva K."/>
            <person name="Kanakabandi K."/>
            <person name="Long D."/>
            <person name="Rosenke R."/>
            <person name="Saturday G.A."/>
            <person name="Hoyt F.H."/>
            <person name="Bruno D.P."/>
            <person name="Ribeiro J.M.C."/>
            <person name="Hinnebusch J."/>
        </authorList>
    </citation>
    <scope>NUCLEOTIDE SEQUENCE</scope>
</reference>
<keyword evidence="9" id="KW-0119">Carbohydrate metabolism</keyword>
<evidence type="ECO:0000256" key="12">
    <source>
        <dbReference type="RuleBase" id="RU000489"/>
    </source>
</evidence>
<evidence type="ECO:0000256" key="14">
    <source>
        <dbReference type="SAM" id="SignalP"/>
    </source>
</evidence>
<dbReference type="PROSITE" id="PS01095">
    <property type="entry name" value="GH18_1"/>
    <property type="match status" value="1"/>
</dbReference>
<dbReference type="FunFam" id="3.10.50.10:FF:000004">
    <property type="entry name" value="Chitinase 5"/>
    <property type="match status" value="1"/>
</dbReference>
<keyword evidence="7" id="KW-0146">Chitin degradation</keyword>
<dbReference type="AlphaFoldDB" id="A0A6M2E1T1"/>
<dbReference type="SUPFAM" id="SSF54556">
    <property type="entry name" value="Chitinase insertion domain"/>
    <property type="match status" value="1"/>
</dbReference>
<dbReference type="Pfam" id="PF01607">
    <property type="entry name" value="CBM_14"/>
    <property type="match status" value="1"/>
</dbReference>
<dbReference type="InterPro" id="IPR001223">
    <property type="entry name" value="Glyco_hydro18_cat"/>
</dbReference>